<gene>
    <name evidence="2" type="ORF">EHN07_06210</name>
</gene>
<name>A0A3N5DPV3_9ENTR</name>
<keyword evidence="1" id="KW-0472">Membrane</keyword>
<evidence type="ECO:0000313" key="3">
    <source>
        <dbReference type="Proteomes" id="UP000268615"/>
    </source>
</evidence>
<dbReference type="InterPro" id="IPR047774">
    <property type="entry name" value="SrfA-like"/>
</dbReference>
<dbReference type="Proteomes" id="UP000268615">
    <property type="component" value="Unassembled WGS sequence"/>
</dbReference>
<organism evidence="2 3">
    <name type="scientific">Buttiauxella warmboldiae</name>
    <dbReference type="NCBI Taxonomy" id="82993"/>
    <lineage>
        <taxon>Bacteria</taxon>
        <taxon>Pseudomonadati</taxon>
        <taxon>Pseudomonadota</taxon>
        <taxon>Gammaproteobacteria</taxon>
        <taxon>Enterobacterales</taxon>
        <taxon>Enterobacteriaceae</taxon>
        <taxon>Buttiauxella</taxon>
    </lineage>
</organism>
<reference evidence="2 3" key="1">
    <citation type="submission" date="2018-11" db="EMBL/GenBank/DDBJ databases">
        <title>Draft genome sequence of Buttiauxella warmboldiae CCUG 35512.</title>
        <authorList>
            <person name="Salva-Serra F."/>
            <person name="Marathe N."/>
            <person name="Moore E."/>
            <person name="Svensson L."/>
            <person name="Engstrom-Jakobsson H."/>
        </authorList>
    </citation>
    <scope>NUCLEOTIDE SEQUENCE [LARGE SCALE GENOMIC DNA]</scope>
    <source>
        <strain evidence="2 3">CCUG 35512</strain>
    </source>
</reference>
<evidence type="ECO:0000313" key="2">
    <source>
        <dbReference type="EMBL" id="RPH29241.1"/>
    </source>
</evidence>
<keyword evidence="1" id="KW-1133">Transmembrane helix</keyword>
<dbReference type="NCBIfam" id="NF040486">
    <property type="entry name" value="SrfA_fam"/>
    <property type="match status" value="1"/>
</dbReference>
<evidence type="ECO:0000256" key="1">
    <source>
        <dbReference type="SAM" id="Phobius"/>
    </source>
</evidence>
<keyword evidence="3" id="KW-1185">Reference proteome</keyword>
<sequence length="451" mass="50168">MSGIILRSGYLNDFIALGESGQTLFETAIQIRETIRLQKQQALFDCLAIPQHNDVEEKVDWYAPYEGDITPWASASERQREFALSSLENCLSAAGELSQRYLCAEKASLRLFGSMLTKLLQFPGSQYIYLVDDKPVIAFWGFLNRNQSPREDVFDCLRTMKSSDRRVLLEPVQEIPEEPEEIEFPDPKPAIVKISQPDTPLLQPVFQTPDLQAPEHKAEQPQPEAISQTGEKKTRPFRLFRLLKVIAVLMIFAAFQMGYSYVVPRLSSYFDITHVSATAAPEMVTEVQPVRLPVQPATVSAPAPVKKIDPVPPVAMTSAEVRIDKNLLVLPADAVKIGSSAFMDGRWKASINASSTPDIRQPTLHLRIKNSKGTLKVNLDNKVACKADIYLGLMQSGNLQIKSRSRAKCNDKSRYQIPEITCKQGASGAAQCAGRYADDTLVPMTLLKVGK</sequence>
<dbReference type="AlphaFoldDB" id="A0A3N5DPV3"/>
<dbReference type="OrthoDB" id="5448848at2"/>
<keyword evidence="1" id="KW-0812">Transmembrane</keyword>
<feature type="transmembrane region" description="Helical" evidence="1">
    <location>
        <begin position="242"/>
        <end position="262"/>
    </location>
</feature>
<proteinExistence type="predicted"/>
<dbReference type="EMBL" id="RPOH01000021">
    <property type="protein sequence ID" value="RPH29241.1"/>
    <property type="molecule type" value="Genomic_DNA"/>
</dbReference>
<dbReference type="RefSeq" id="WP_124023312.1">
    <property type="nucleotide sequence ID" value="NZ_RPOH01000021.1"/>
</dbReference>
<accession>A0A3N5DPV3</accession>
<comment type="caution">
    <text evidence="2">The sequence shown here is derived from an EMBL/GenBank/DDBJ whole genome shotgun (WGS) entry which is preliminary data.</text>
</comment>
<protein>
    <submittedName>
        <fullName evidence="2">SsrAB-activated protein</fullName>
    </submittedName>
</protein>